<dbReference type="InterPro" id="IPR011044">
    <property type="entry name" value="Quino_amine_DH_bsu"/>
</dbReference>
<dbReference type="GO" id="GO:0016603">
    <property type="term" value="F:glutaminyl-peptide cyclotransferase activity"/>
    <property type="evidence" value="ECO:0007669"/>
    <property type="project" value="InterPro"/>
</dbReference>
<name>A0A3B0YWR3_9ZZZZ</name>
<dbReference type="EMBL" id="UOFO01000073">
    <property type="protein sequence ID" value="VAW85458.1"/>
    <property type="molecule type" value="Genomic_DNA"/>
</dbReference>
<dbReference type="InterPro" id="IPR007788">
    <property type="entry name" value="QCT"/>
</dbReference>
<evidence type="ECO:0000313" key="1">
    <source>
        <dbReference type="EMBL" id="VAW85458.1"/>
    </source>
</evidence>
<dbReference type="Gene3D" id="2.130.10.10">
    <property type="entry name" value="YVTN repeat-like/Quinoprotein amine dehydrogenase"/>
    <property type="match status" value="1"/>
</dbReference>
<dbReference type="InterPro" id="IPR015943">
    <property type="entry name" value="WD40/YVTN_repeat-like_dom_sf"/>
</dbReference>
<accession>A0A3B0YWR3</accession>
<dbReference type="SUPFAM" id="SSF50969">
    <property type="entry name" value="YVTN repeat-like/Quinoprotein amine dehydrogenase"/>
    <property type="match status" value="1"/>
</dbReference>
<sequence>MRVYSILFLICCSVIVHANEFTTETPVYPYHEVNRFPHDTNAFTQGLLYVDDKLYESTGLHGQSTLREVDLLTGAVRKGLSLPGDLFGEGLTLWNDKLIQLTWRSGLALFFDKNTFQFEKKLRYRTEGWGLTHNDKHLIMSDGSAHLYFLDPETFEVQGRLTVRDKGEAVTYLNELEYIKGEIYANVWQTTRIARINPKTGQVLSWIDLSKLAAPYQGKKGMNVLNGIAYDKKNDRLFITGKRWPYLFEIAPTSPLSP</sequence>
<dbReference type="Pfam" id="PF05096">
    <property type="entry name" value="Glu_cyclase_2"/>
    <property type="match status" value="1"/>
</dbReference>
<protein>
    <submittedName>
        <fullName evidence="1">Glutamine cyclotransferase</fullName>
    </submittedName>
</protein>
<dbReference type="PANTHER" id="PTHR31270">
    <property type="entry name" value="GLUTAMINYL-PEPTIDE CYCLOTRANSFERASE"/>
    <property type="match status" value="1"/>
</dbReference>
<dbReference type="PANTHER" id="PTHR31270:SF1">
    <property type="entry name" value="GLUTAMINYL-PEPTIDE CYCLOTRANSFERASE"/>
    <property type="match status" value="1"/>
</dbReference>
<gene>
    <name evidence="1" type="ORF">MNBD_GAMMA16-1904</name>
</gene>
<keyword evidence="1" id="KW-0808">Transferase</keyword>
<dbReference type="AlphaFoldDB" id="A0A3B0YWR3"/>
<reference evidence="1" key="1">
    <citation type="submission" date="2018-06" db="EMBL/GenBank/DDBJ databases">
        <authorList>
            <person name="Zhirakovskaya E."/>
        </authorList>
    </citation>
    <scope>NUCLEOTIDE SEQUENCE</scope>
</reference>
<organism evidence="1">
    <name type="scientific">hydrothermal vent metagenome</name>
    <dbReference type="NCBI Taxonomy" id="652676"/>
    <lineage>
        <taxon>unclassified sequences</taxon>
        <taxon>metagenomes</taxon>
        <taxon>ecological metagenomes</taxon>
    </lineage>
</organism>
<proteinExistence type="predicted"/>